<dbReference type="Proteomes" id="UP001085076">
    <property type="component" value="Unassembled WGS sequence"/>
</dbReference>
<dbReference type="Pfam" id="PF03634">
    <property type="entry name" value="TCP"/>
    <property type="match status" value="1"/>
</dbReference>
<evidence type="ECO:0000256" key="5">
    <source>
        <dbReference type="ARBA" id="ARBA00023242"/>
    </source>
</evidence>
<keyword evidence="3" id="KW-0238">DNA-binding</keyword>
<keyword evidence="5" id="KW-0539">Nucleus</keyword>
<evidence type="ECO:0000256" key="3">
    <source>
        <dbReference type="ARBA" id="ARBA00023125"/>
    </source>
</evidence>
<dbReference type="PANTHER" id="PTHR31072">
    <property type="entry name" value="TRANSCRIPTION FACTOR TCP4-RELATED"/>
    <property type="match status" value="1"/>
</dbReference>
<dbReference type="GO" id="GO:0005634">
    <property type="term" value="C:nucleus"/>
    <property type="evidence" value="ECO:0007669"/>
    <property type="project" value="UniProtKB-SubCell"/>
</dbReference>
<evidence type="ECO:0000256" key="6">
    <source>
        <dbReference type="SAM" id="MobiDB-lite"/>
    </source>
</evidence>
<name>A0A9D5BUX4_9LILI</name>
<dbReference type="InterPro" id="IPR005333">
    <property type="entry name" value="Transcription_factor_TCP"/>
</dbReference>
<dbReference type="GO" id="GO:0003700">
    <property type="term" value="F:DNA-binding transcription factor activity"/>
    <property type="evidence" value="ECO:0007669"/>
    <property type="project" value="InterPro"/>
</dbReference>
<keyword evidence="4" id="KW-0804">Transcription</keyword>
<accession>A0A9D5BUX4</accession>
<gene>
    <name evidence="8" type="ORF">J5N97_000906</name>
</gene>
<feature type="region of interest" description="Disordered" evidence="6">
    <location>
        <begin position="269"/>
        <end position="314"/>
    </location>
</feature>
<organism evidence="8 9">
    <name type="scientific">Dioscorea zingiberensis</name>
    <dbReference type="NCBI Taxonomy" id="325984"/>
    <lineage>
        <taxon>Eukaryota</taxon>
        <taxon>Viridiplantae</taxon>
        <taxon>Streptophyta</taxon>
        <taxon>Embryophyta</taxon>
        <taxon>Tracheophyta</taxon>
        <taxon>Spermatophyta</taxon>
        <taxon>Magnoliopsida</taxon>
        <taxon>Liliopsida</taxon>
        <taxon>Dioscoreales</taxon>
        <taxon>Dioscoreaceae</taxon>
        <taxon>Dioscorea</taxon>
    </lineage>
</organism>
<comment type="caution">
    <text evidence="8">The sequence shown here is derived from an EMBL/GenBank/DDBJ whole genome shotgun (WGS) entry which is preliminary data.</text>
</comment>
<dbReference type="InterPro" id="IPR017887">
    <property type="entry name" value="TF_TCP_subgr"/>
</dbReference>
<feature type="region of interest" description="Disordered" evidence="6">
    <location>
        <begin position="1"/>
        <end position="89"/>
    </location>
</feature>
<evidence type="ECO:0000256" key="4">
    <source>
        <dbReference type="ARBA" id="ARBA00023163"/>
    </source>
</evidence>
<reference evidence="8 9" key="1">
    <citation type="journal article" date="2022" name="Hortic Res">
        <title>The genome of Dioscorea zingiberensis sheds light on the biosynthesis, origin and evolution of the medicinally important diosgenin saponins.</title>
        <authorList>
            <person name="Li Y."/>
            <person name="Tan C."/>
            <person name="Li Z."/>
            <person name="Guo J."/>
            <person name="Li S."/>
            <person name="Chen X."/>
            <person name="Wang C."/>
            <person name="Dai X."/>
            <person name="Yang H."/>
            <person name="Song W."/>
            <person name="Hou L."/>
            <person name="Xu J."/>
            <person name="Tong Z."/>
            <person name="Xu A."/>
            <person name="Yuan X."/>
            <person name="Wang W."/>
            <person name="Yang Q."/>
            <person name="Chen L."/>
            <person name="Sun Z."/>
            <person name="Wang K."/>
            <person name="Pan B."/>
            <person name="Chen J."/>
            <person name="Bao Y."/>
            <person name="Liu F."/>
            <person name="Qi X."/>
            <person name="Gang D.R."/>
            <person name="Wen J."/>
            <person name="Li J."/>
        </authorList>
    </citation>
    <scope>NUCLEOTIDE SEQUENCE [LARGE SCALE GENOMIC DNA]</scope>
    <source>
        <strain evidence="8">Dzin_1.0</strain>
    </source>
</reference>
<feature type="compositionally biased region" description="Low complexity" evidence="6">
    <location>
        <begin position="27"/>
        <end position="49"/>
    </location>
</feature>
<feature type="domain" description="TCP" evidence="7">
    <location>
        <begin position="77"/>
        <end position="131"/>
    </location>
</feature>
<comment type="subcellular location">
    <subcellularLocation>
        <location evidence="1">Nucleus</location>
    </subcellularLocation>
</comment>
<evidence type="ECO:0000256" key="2">
    <source>
        <dbReference type="ARBA" id="ARBA00023015"/>
    </source>
</evidence>
<dbReference type="OrthoDB" id="1911901at2759"/>
<evidence type="ECO:0000313" key="8">
    <source>
        <dbReference type="EMBL" id="KAJ0961131.1"/>
    </source>
</evidence>
<dbReference type="EMBL" id="JAGGNH010000041">
    <property type="protein sequence ID" value="KAJ0961131.1"/>
    <property type="molecule type" value="Genomic_DNA"/>
</dbReference>
<dbReference type="PANTHER" id="PTHR31072:SF4">
    <property type="entry name" value="TRANSCRIPTION FACTOR TCP20"/>
    <property type="match status" value="1"/>
</dbReference>
<evidence type="ECO:0000313" key="9">
    <source>
        <dbReference type="Proteomes" id="UP001085076"/>
    </source>
</evidence>
<keyword evidence="2" id="KW-0805">Transcription regulation</keyword>
<feature type="compositionally biased region" description="Low complexity" evidence="6">
    <location>
        <begin position="293"/>
        <end position="304"/>
    </location>
</feature>
<dbReference type="GO" id="GO:0043565">
    <property type="term" value="F:sequence-specific DNA binding"/>
    <property type="evidence" value="ECO:0007669"/>
    <property type="project" value="TreeGrafter"/>
</dbReference>
<sequence>MDPKGSQEAPKFHQALGLPENKREPTSTSRASKAAAAAAPAVVASEGSSLQTAVMASAPQEKEESQKKQLAPRRSSNKDRHTKVDGRGRRIRMPALCAARIFQLTRELGHKSDGETIQWLLQQAEPSIIAATGTGTIPASALGAASAASGAASASAGLHQKMDELGRSSGWASLMGGRPHHAGLWPPQAIGGGGAFLGQAGGGGDAQLMQRIGLHGLELPGGSMGPMSFASMLGGHSQQLPGLELGLSQDGHVNVLNAQALSQFYQQIGQQSRGGGGGGVGGGVSASGHLHQQHQQQQQQQQQQAEDDSQDSRQ</sequence>
<dbReference type="AlphaFoldDB" id="A0A9D5BUX4"/>
<evidence type="ECO:0000256" key="1">
    <source>
        <dbReference type="ARBA" id="ARBA00004123"/>
    </source>
</evidence>
<feature type="compositionally biased region" description="Basic and acidic residues" evidence="6">
    <location>
        <begin position="76"/>
        <end position="88"/>
    </location>
</feature>
<feature type="compositionally biased region" description="Acidic residues" evidence="6">
    <location>
        <begin position="305"/>
        <end position="314"/>
    </location>
</feature>
<feature type="compositionally biased region" description="Gly residues" evidence="6">
    <location>
        <begin position="272"/>
        <end position="285"/>
    </location>
</feature>
<evidence type="ECO:0000259" key="7">
    <source>
        <dbReference type="PROSITE" id="PS51369"/>
    </source>
</evidence>
<dbReference type="PROSITE" id="PS51369">
    <property type="entry name" value="TCP"/>
    <property type="match status" value="1"/>
</dbReference>
<proteinExistence type="predicted"/>
<protein>
    <recommendedName>
        <fullName evidence="7">TCP domain-containing protein</fullName>
    </recommendedName>
</protein>
<keyword evidence="9" id="KW-1185">Reference proteome</keyword>